<sequence length="105" mass="11387">MTHEYIDDKSRFWDDPRAQANGDVPLQISSGQEAERAVSIAAALLGDRDIVEPAVNLPNEGRLPDLPATAVVEVPAVVAHAPLLDQFGTVDGHDPQNRRPREGEL</sequence>
<proteinExistence type="predicted"/>
<keyword evidence="3" id="KW-1185">Reference proteome</keyword>
<evidence type="ECO:0000313" key="2">
    <source>
        <dbReference type="EMBL" id="MFB9831434.1"/>
    </source>
</evidence>
<dbReference type="InterPro" id="IPR022616">
    <property type="entry name" value="Glyco_hydro_4_C"/>
</dbReference>
<dbReference type="InterPro" id="IPR015955">
    <property type="entry name" value="Lactate_DH/Glyco_Ohase_4_C"/>
</dbReference>
<dbReference type="RefSeq" id="WP_378195505.1">
    <property type="nucleotide sequence ID" value="NZ_JBHLZP010000017.1"/>
</dbReference>
<feature type="domain" description="Glycosyl hydrolase family 4 C-terminal" evidence="1">
    <location>
        <begin position="30"/>
        <end position="79"/>
    </location>
</feature>
<dbReference type="EMBL" id="JBHLZP010000017">
    <property type="protein sequence ID" value="MFB9831434.1"/>
    <property type="molecule type" value="Genomic_DNA"/>
</dbReference>
<name>A0ABV5Y8T3_9ACTN</name>
<accession>A0ABV5Y8T3</accession>
<dbReference type="SUPFAM" id="SSF56327">
    <property type="entry name" value="LDH C-terminal domain-like"/>
    <property type="match status" value="1"/>
</dbReference>
<dbReference type="Proteomes" id="UP001589627">
    <property type="component" value="Unassembled WGS sequence"/>
</dbReference>
<comment type="caution">
    <text evidence="2">The sequence shown here is derived from an EMBL/GenBank/DDBJ whole genome shotgun (WGS) entry which is preliminary data.</text>
</comment>
<evidence type="ECO:0000259" key="1">
    <source>
        <dbReference type="Pfam" id="PF11975"/>
    </source>
</evidence>
<protein>
    <recommendedName>
        <fullName evidence="1">Glycosyl hydrolase family 4 C-terminal domain-containing protein</fullName>
    </recommendedName>
</protein>
<reference evidence="2 3" key="1">
    <citation type="submission" date="2024-09" db="EMBL/GenBank/DDBJ databases">
        <authorList>
            <person name="Sun Q."/>
            <person name="Mori K."/>
        </authorList>
    </citation>
    <scope>NUCLEOTIDE SEQUENCE [LARGE SCALE GENOMIC DNA]</scope>
    <source>
        <strain evidence="2 3">TBRC 0563</strain>
    </source>
</reference>
<evidence type="ECO:0000313" key="3">
    <source>
        <dbReference type="Proteomes" id="UP001589627"/>
    </source>
</evidence>
<organism evidence="2 3">
    <name type="scientific">Actinoallomurus acaciae</name>
    <dbReference type="NCBI Taxonomy" id="502577"/>
    <lineage>
        <taxon>Bacteria</taxon>
        <taxon>Bacillati</taxon>
        <taxon>Actinomycetota</taxon>
        <taxon>Actinomycetes</taxon>
        <taxon>Streptosporangiales</taxon>
        <taxon>Thermomonosporaceae</taxon>
        <taxon>Actinoallomurus</taxon>
    </lineage>
</organism>
<dbReference type="Gene3D" id="3.90.110.10">
    <property type="entry name" value="Lactate dehydrogenase/glycoside hydrolase, family 4, C-terminal"/>
    <property type="match status" value="1"/>
</dbReference>
<gene>
    <name evidence="2" type="ORF">ACFFNX_04440</name>
</gene>
<dbReference type="Pfam" id="PF11975">
    <property type="entry name" value="Glyco_hydro_4C"/>
    <property type="match status" value="1"/>
</dbReference>